<dbReference type="Gene3D" id="3.40.50.720">
    <property type="entry name" value="NAD(P)-binding Rossmann-like Domain"/>
    <property type="match status" value="1"/>
</dbReference>
<proteinExistence type="predicted"/>
<evidence type="ECO:0000313" key="4">
    <source>
        <dbReference type="Proteomes" id="UP000199302"/>
    </source>
</evidence>
<dbReference type="Proteomes" id="UP000199302">
    <property type="component" value="Unassembled WGS sequence"/>
</dbReference>
<reference evidence="3 4" key="1">
    <citation type="submission" date="2016-10" db="EMBL/GenBank/DDBJ databases">
        <authorList>
            <person name="de Groot N.N."/>
        </authorList>
    </citation>
    <scope>NUCLEOTIDE SEQUENCE [LARGE SCALE GENOMIC DNA]</scope>
    <source>
        <strain evidence="4">KMM 9023,NRIC 0796,JCM 17311,KCTC 23692</strain>
    </source>
</reference>
<name>A0A1I6EA16_9RHOB</name>
<dbReference type="SUPFAM" id="SSF51735">
    <property type="entry name" value="NAD(P)-binding Rossmann-fold domains"/>
    <property type="match status" value="1"/>
</dbReference>
<feature type="domain" description="XdhC Rossmann" evidence="2">
    <location>
        <begin position="153"/>
        <end position="292"/>
    </location>
</feature>
<evidence type="ECO:0000313" key="3">
    <source>
        <dbReference type="EMBL" id="SFR14401.1"/>
    </source>
</evidence>
<dbReference type="PANTHER" id="PTHR30388">
    <property type="entry name" value="ALDEHYDE OXIDOREDUCTASE MOLYBDENUM COFACTOR ASSEMBLY PROTEIN"/>
    <property type="match status" value="1"/>
</dbReference>
<dbReference type="InterPro" id="IPR036291">
    <property type="entry name" value="NAD(P)-bd_dom_sf"/>
</dbReference>
<feature type="domain" description="XdhC- CoxI" evidence="1">
    <location>
        <begin position="12"/>
        <end position="64"/>
    </location>
</feature>
<dbReference type="InterPro" id="IPR014308">
    <property type="entry name" value="Xanthine_DH_XdhC"/>
</dbReference>
<dbReference type="Pfam" id="PF13478">
    <property type="entry name" value="XdhC_C"/>
    <property type="match status" value="1"/>
</dbReference>
<gene>
    <name evidence="3" type="ORF">SAMN04515673_108135</name>
</gene>
<dbReference type="InterPro" id="IPR052698">
    <property type="entry name" value="MoCofactor_Util/Proc"/>
</dbReference>
<dbReference type="Pfam" id="PF02625">
    <property type="entry name" value="XdhC_CoxI"/>
    <property type="match status" value="1"/>
</dbReference>
<accession>A0A1I6EA16</accession>
<keyword evidence="4" id="KW-1185">Reference proteome</keyword>
<dbReference type="NCBIfam" id="TIGR02964">
    <property type="entry name" value="xanthine_xdhC"/>
    <property type="match status" value="1"/>
</dbReference>
<evidence type="ECO:0000259" key="2">
    <source>
        <dbReference type="Pfam" id="PF13478"/>
    </source>
</evidence>
<dbReference type="InterPro" id="IPR003777">
    <property type="entry name" value="XdhC_CoxI"/>
</dbReference>
<dbReference type="EMBL" id="FOYI01000008">
    <property type="protein sequence ID" value="SFR14401.1"/>
    <property type="molecule type" value="Genomic_DNA"/>
</dbReference>
<dbReference type="OrthoDB" id="61481at2"/>
<dbReference type="STRING" id="871652.SAMN04515673_108135"/>
<evidence type="ECO:0000259" key="1">
    <source>
        <dbReference type="Pfam" id="PF02625"/>
    </source>
</evidence>
<dbReference type="AlphaFoldDB" id="A0A1I6EA16"/>
<sequence>MSFDLDALRRAIAAHGPVSRVVIVDVAGSSPREVGASMLVWEGGQSGTIGGGTLEWEAAIAARSGALGLSRHALGPDLGQCCGGAVSLLTERWTEADLDGIDEIVARPAGSPTDMPLTVRRLLDRHRAQGEPPTAQLLQGWFIEPVHRPARALWIWGAGHVGRAMANVFAPFDDFAITWVDTDRARFPEAIPDGVTCLPAADPVRLVPRAPTDAEHLILTYAHELDLALCHALLQHGFAGAGLIGSETKWARFRKRLRNLGHSDAQISCIRCPIGHKSLGKHPQAIAVGTAAVLLGHRENGDANGDGQVWQHHSSTSGA</sequence>
<dbReference type="PANTHER" id="PTHR30388:SF6">
    <property type="entry name" value="XANTHINE DEHYDROGENASE SUBUNIT A-RELATED"/>
    <property type="match status" value="1"/>
</dbReference>
<protein>
    <submittedName>
        <fullName evidence="3">Molybdenum cofactor sulfurylase</fullName>
    </submittedName>
</protein>
<dbReference type="InterPro" id="IPR027051">
    <property type="entry name" value="XdhC_Rossmann_dom"/>
</dbReference>
<organism evidence="3 4">
    <name type="scientific">Poseidonocella sedimentorum</name>
    <dbReference type="NCBI Taxonomy" id="871652"/>
    <lineage>
        <taxon>Bacteria</taxon>
        <taxon>Pseudomonadati</taxon>
        <taxon>Pseudomonadota</taxon>
        <taxon>Alphaproteobacteria</taxon>
        <taxon>Rhodobacterales</taxon>
        <taxon>Roseobacteraceae</taxon>
        <taxon>Poseidonocella</taxon>
    </lineage>
</organism>
<dbReference type="RefSeq" id="WP_092081361.1">
    <property type="nucleotide sequence ID" value="NZ_FOYI01000008.1"/>
</dbReference>